<evidence type="ECO:0000256" key="2">
    <source>
        <dbReference type="ARBA" id="ARBA00022692"/>
    </source>
</evidence>
<organism evidence="7 8">
    <name type="scientific">Chryseobacterium bernardetii</name>
    <dbReference type="NCBI Taxonomy" id="1241978"/>
    <lineage>
        <taxon>Bacteria</taxon>
        <taxon>Pseudomonadati</taxon>
        <taxon>Bacteroidota</taxon>
        <taxon>Flavobacteriia</taxon>
        <taxon>Flavobacteriales</taxon>
        <taxon>Weeksellaceae</taxon>
        <taxon>Chryseobacterium group</taxon>
        <taxon>Chryseobacterium</taxon>
    </lineage>
</organism>
<dbReference type="GO" id="GO:0030416">
    <property type="term" value="P:methylamine metabolic process"/>
    <property type="evidence" value="ECO:0007669"/>
    <property type="project" value="InterPro"/>
</dbReference>
<reference evidence="8" key="1">
    <citation type="submission" date="2018-11" db="EMBL/GenBank/DDBJ databases">
        <title>Proposal to divide the Flavobacteriaceae and reorganize its genera based on Amino Acid Identity values calculated from whole genome sequences.</title>
        <authorList>
            <person name="Nicholson A.C."/>
            <person name="Gulvik C.A."/>
            <person name="Whitney A.M."/>
            <person name="Humrighouse B.W."/>
            <person name="Bell M."/>
            <person name="Holmes B."/>
            <person name="Steigerwalt A.G."/>
            <person name="Villarma A."/>
            <person name="Sheth M."/>
            <person name="Batra D."/>
            <person name="Pryor J."/>
            <person name="Bernardet J.-F."/>
            <person name="Hugo C."/>
            <person name="Kampfer P."/>
            <person name="Newman J."/>
            <person name="McQuiston J.R."/>
        </authorList>
    </citation>
    <scope>NUCLEOTIDE SEQUENCE [LARGE SCALE GENOMIC DNA]</scope>
    <source>
        <strain evidence="8">G0229</strain>
    </source>
</reference>
<gene>
    <name evidence="7" type="ORF">EG339_11395</name>
</gene>
<sequence>MIMIVVRFIRTHFVTIVSILLALLFVYAAGSKLLDFENFQVQLAQSPLLSAYSGIISYGVIAIEIFVAILLCIDSTRVFGLYASLGLLAAFTIYIFLILKFSDFVPCSCGGILEKLGWEEHLLFNIFFFLITGTGIFVLSRKGGGKTLKTLLLSGTTTIISCLIVILMFLSSENIIKKENNFTRRFLQHPIFENGVLDLGVNSYYFAGMADGNIYLGNVTAPLFISKIDSGLQSFTRIKIKLDNTDHAFKSLQLKIKSPYFYLYDGNVPVIYRGKLGDSVAHTISYGDAFFNQLTVLDSAKFGVRTQRKLDNQYTIASLDLNREPKAELKNEVLQKQIDGVFDVDGLLISDPESGNMVYTYFYRNQFIVLDSKFNIKNRFNTIDTTRTANISVTRLSDGRTKMNAPPFSVNRGFALFGNLIFNRSNLKGKYEPSSTWRNSSIIDVYRTDEQRYIGSFYIRNKNGKGMSSLVSDGRNIYALVDNEIQRYKIREGAFK</sequence>
<keyword evidence="8" id="KW-1185">Reference proteome</keyword>
<keyword evidence="3 5" id="KW-1133">Transmembrane helix</keyword>
<dbReference type="InterPro" id="IPR009908">
    <property type="entry name" value="Methylamine_util_MauE"/>
</dbReference>
<feature type="domain" description="Methylamine utilisation protein MauE" evidence="6">
    <location>
        <begin position="12"/>
        <end position="137"/>
    </location>
</feature>
<dbReference type="EMBL" id="CP033932">
    <property type="protein sequence ID" value="AZB25140.1"/>
    <property type="molecule type" value="Genomic_DNA"/>
</dbReference>
<feature type="transmembrane region" description="Helical" evidence="5">
    <location>
        <begin position="52"/>
        <end position="73"/>
    </location>
</feature>
<feature type="transmembrane region" description="Helical" evidence="5">
    <location>
        <begin position="151"/>
        <end position="170"/>
    </location>
</feature>
<dbReference type="AlphaFoldDB" id="A0A3G6TGG0"/>
<evidence type="ECO:0000259" key="6">
    <source>
        <dbReference type="Pfam" id="PF07291"/>
    </source>
</evidence>
<feature type="transmembrane region" description="Helical" evidence="5">
    <location>
        <begin position="80"/>
        <end position="102"/>
    </location>
</feature>
<protein>
    <submittedName>
        <fullName evidence="7">DoxX family protein</fullName>
    </submittedName>
</protein>
<keyword evidence="4 5" id="KW-0472">Membrane</keyword>
<accession>A0A3G6TGG0</accession>
<comment type="subcellular location">
    <subcellularLocation>
        <location evidence="1">Membrane</location>
        <topology evidence="1">Multi-pass membrane protein</topology>
    </subcellularLocation>
</comment>
<evidence type="ECO:0000256" key="1">
    <source>
        <dbReference type="ARBA" id="ARBA00004141"/>
    </source>
</evidence>
<dbReference type="Pfam" id="PF07291">
    <property type="entry name" value="MauE"/>
    <property type="match status" value="1"/>
</dbReference>
<evidence type="ECO:0000256" key="5">
    <source>
        <dbReference type="SAM" id="Phobius"/>
    </source>
</evidence>
<evidence type="ECO:0000256" key="3">
    <source>
        <dbReference type="ARBA" id="ARBA00022989"/>
    </source>
</evidence>
<evidence type="ECO:0000256" key="4">
    <source>
        <dbReference type="ARBA" id="ARBA00023136"/>
    </source>
</evidence>
<dbReference type="KEGG" id="cben:EG339_11395"/>
<dbReference type="GO" id="GO:0016020">
    <property type="term" value="C:membrane"/>
    <property type="evidence" value="ECO:0007669"/>
    <property type="project" value="UniProtKB-SubCell"/>
</dbReference>
<dbReference type="Proteomes" id="UP000271193">
    <property type="component" value="Chromosome"/>
</dbReference>
<keyword evidence="2 5" id="KW-0812">Transmembrane</keyword>
<evidence type="ECO:0000313" key="8">
    <source>
        <dbReference type="Proteomes" id="UP000271193"/>
    </source>
</evidence>
<name>A0A3G6TGG0_9FLAO</name>
<evidence type="ECO:0000313" key="7">
    <source>
        <dbReference type="EMBL" id="AZB25140.1"/>
    </source>
</evidence>
<proteinExistence type="predicted"/>
<feature type="transmembrane region" description="Helical" evidence="5">
    <location>
        <begin position="122"/>
        <end position="139"/>
    </location>
</feature>